<gene>
    <name evidence="3" type="ORF">C8A05DRAFT_36674</name>
</gene>
<dbReference type="SMART" id="SM00671">
    <property type="entry name" value="SEL1"/>
    <property type="match status" value="1"/>
</dbReference>
<dbReference type="PROSITE" id="PS50088">
    <property type="entry name" value="ANK_REPEAT"/>
    <property type="match status" value="1"/>
</dbReference>
<feature type="domain" description="Protein kinase" evidence="2">
    <location>
        <begin position="84"/>
        <end position="404"/>
    </location>
</feature>
<organism evidence="3 4">
    <name type="scientific">Staphylotrichum tortipilum</name>
    <dbReference type="NCBI Taxonomy" id="2831512"/>
    <lineage>
        <taxon>Eukaryota</taxon>
        <taxon>Fungi</taxon>
        <taxon>Dikarya</taxon>
        <taxon>Ascomycota</taxon>
        <taxon>Pezizomycotina</taxon>
        <taxon>Sordariomycetes</taxon>
        <taxon>Sordariomycetidae</taxon>
        <taxon>Sordariales</taxon>
        <taxon>Chaetomiaceae</taxon>
        <taxon>Staphylotrichum</taxon>
    </lineage>
</organism>
<dbReference type="SUPFAM" id="SSF81901">
    <property type="entry name" value="HCP-like"/>
    <property type="match status" value="1"/>
</dbReference>
<dbReference type="SMART" id="SM00248">
    <property type="entry name" value="ANK"/>
    <property type="match status" value="5"/>
</dbReference>
<comment type="caution">
    <text evidence="3">The sequence shown here is derived from an EMBL/GenBank/DDBJ whole genome shotgun (WGS) entry which is preliminary data.</text>
</comment>
<dbReference type="Proteomes" id="UP001303889">
    <property type="component" value="Unassembled WGS sequence"/>
</dbReference>
<dbReference type="Gene3D" id="1.25.40.10">
    <property type="entry name" value="Tetratricopeptide repeat domain"/>
    <property type="match status" value="1"/>
</dbReference>
<keyword evidence="1" id="KW-0040">ANK repeat</keyword>
<name>A0AAN6MGI9_9PEZI</name>
<reference evidence="3" key="2">
    <citation type="submission" date="2023-05" db="EMBL/GenBank/DDBJ databases">
        <authorList>
            <consortium name="Lawrence Berkeley National Laboratory"/>
            <person name="Steindorff A."/>
            <person name="Hensen N."/>
            <person name="Bonometti L."/>
            <person name="Westerberg I."/>
            <person name="Brannstrom I.O."/>
            <person name="Guillou S."/>
            <person name="Cros-Aarteil S."/>
            <person name="Calhoun S."/>
            <person name="Haridas S."/>
            <person name="Kuo A."/>
            <person name="Mondo S."/>
            <person name="Pangilinan J."/>
            <person name="Riley R."/>
            <person name="Labutti K."/>
            <person name="Andreopoulos B."/>
            <person name="Lipzen A."/>
            <person name="Chen C."/>
            <person name="Yanf M."/>
            <person name="Daum C."/>
            <person name="Ng V."/>
            <person name="Clum A."/>
            <person name="Ohm R."/>
            <person name="Martin F."/>
            <person name="Silar P."/>
            <person name="Natvig D."/>
            <person name="Lalanne C."/>
            <person name="Gautier V."/>
            <person name="Ament-Velasquez S.L."/>
            <person name="Kruys A."/>
            <person name="Hutchinson M.I."/>
            <person name="Powell A.J."/>
            <person name="Barry K."/>
            <person name="Miller A.N."/>
            <person name="Grigoriev I.V."/>
            <person name="Debuchy R."/>
            <person name="Gladieux P."/>
            <person name="Thoren M.H."/>
            <person name="Johannesson H."/>
        </authorList>
    </citation>
    <scope>NUCLEOTIDE SEQUENCE</scope>
    <source>
        <strain evidence="3">CBS 103.79</strain>
    </source>
</reference>
<dbReference type="PROSITE" id="PS00108">
    <property type="entry name" value="PROTEIN_KINASE_ST"/>
    <property type="match status" value="1"/>
</dbReference>
<dbReference type="Gene3D" id="1.10.510.10">
    <property type="entry name" value="Transferase(Phosphotransferase) domain 1"/>
    <property type="match status" value="1"/>
</dbReference>
<dbReference type="PANTHER" id="PTHR23257:SF706">
    <property type="entry name" value="PROTO-ONCOGENE SERINE_THREONINE-PROTEIN KINASE MOS"/>
    <property type="match status" value="1"/>
</dbReference>
<dbReference type="GO" id="GO:0004672">
    <property type="term" value="F:protein kinase activity"/>
    <property type="evidence" value="ECO:0007669"/>
    <property type="project" value="InterPro"/>
</dbReference>
<protein>
    <recommendedName>
        <fullName evidence="2">Protein kinase domain-containing protein</fullName>
    </recommendedName>
</protein>
<dbReference type="Gene3D" id="1.25.40.20">
    <property type="entry name" value="Ankyrin repeat-containing domain"/>
    <property type="match status" value="2"/>
</dbReference>
<dbReference type="SUPFAM" id="SSF48403">
    <property type="entry name" value="Ankyrin repeat"/>
    <property type="match status" value="1"/>
</dbReference>
<dbReference type="InterPro" id="IPR036770">
    <property type="entry name" value="Ankyrin_rpt-contain_sf"/>
</dbReference>
<reference evidence="3" key="1">
    <citation type="journal article" date="2023" name="Mol. Phylogenet. Evol.">
        <title>Genome-scale phylogeny and comparative genomics of the fungal order Sordariales.</title>
        <authorList>
            <person name="Hensen N."/>
            <person name="Bonometti L."/>
            <person name="Westerberg I."/>
            <person name="Brannstrom I.O."/>
            <person name="Guillou S."/>
            <person name="Cros-Aarteil S."/>
            <person name="Calhoun S."/>
            <person name="Haridas S."/>
            <person name="Kuo A."/>
            <person name="Mondo S."/>
            <person name="Pangilinan J."/>
            <person name="Riley R."/>
            <person name="LaButti K."/>
            <person name="Andreopoulos B."/>
            <person name="Lipzen A."/>
            <person name="Chen C."/>
            <person name="Yan M."/>
            <person name="Daum C."/>
            <person name="Ng V."/>
            <person name="Clum A."/>
            <person name="Steindorff A."/>
            <person name="Ohm R.A."/>
            <person name="Martin F."/>
            <person name="Silar P."/>
            <person name="Natvig D.O."/>
            <person name="Lalanne C."/>
            <person name="Gautier V."/>
            <person name="Ament-Velasquez S.L."/>
            <person name="Kruys A."/>
            <person name="Hutchinson M.I."/>
            <person name="Powell A.J."/>
            <person name="Barry K."/>
            <person name="Miller A.N."/>
            <person name="Grigoriev I.V."/>
            <person name="Debuchy R."/>
            <person name="Gladieux P."/>
            <person name="Hiltunen Thoren M."/>
            <person name="Johannesson H."/>
        </authorList>
    </citation>
    <scope>NUCLEOTIDE SEQUENCE</scope>
    <source>
        <strain evidence="3">CBS 103.79</strain>
    </source>
</reference>
<dbReference type="AlphaFoldDB" id="A0AAN6MGI9"/>
<dbReference type="InterPro" id="IPR008271">
    <property type="entry name" value="Ser/Thr_kinase_AS"/>
</dbReference>
<accession>A0AAN6MGI9</accession>
<dbReference type="InterPro" id="IPR002110">
    <property type="entry name" value="Ankyrin_rpt"/>
</dbReference>
<evidence type="ECO:0000313" key="4">
    <source>
        <dbReference type="Proteomes" id="UP001303889"/>
    </source>
</evidence>
<feature type="repeat" description="ANK" evidence="1">
    <location>
        <begin position="597"/>
        <end position="629"/>
    </location>
</feature>
<dbReference type="GO" id="GO:0007165">
    <property type="term" value="P:signal transduction"/>
    <property type="evidence" value="ECO:0007669"/>
    <property type="project" value="TreeGrafter"/>
</dbReference>
<dbReference type="PANTHER" id="PTHR23257">
    <property type="entry name" value="SERINE-THREONINE PROTEIN KINASE"/>
    <property type="match status" value="1"/>
</dbReference>
<keyword evidence="4" id="KW-1185">Reference proteome</keyword>
<dbReference type="SUPFAM" id="SSF56112">
    <property type="entry name" value="Protein kinase-like (PK-like)"/>
    <property type="match status" value="1"/>
</dbReference>
<dbReference type="EMBL" id="MU855751">
    <property type="protein sequence ID" value="KAK3899698.1"/>
    <property type="molecule type" value="Genomic_DNA"/>
</dbReference>
<dbReference type="SMART" id="SM00220">
    <property type="entry name" value="S_TKc"/>
    <property type="match status" value="1"/>
</dbReference>
<dbReference type="InterPro" id="IPR011009">
    <property type="entry name" value="Kinase-like_dom_sf"/>
</dbReference>
<dbReference type="CDD" id="cd00180">
    <property type="entry name" value="PKc"/>
    <property type="match status" value="1"/>
</dbReference>
<evidence type="ECO:0000256" key="1">
    <source>
        <dbReference type="PROSITE-ProRule" id="PRU00023"/>
    </source>
</evidence>
<dbReference type="PROSITE" id="PS50011">
    <property type="entry name" value="PROTEIN_KINASE_DOM"/>
    <property type="match status" value="1"/>
</dbReference>
<dbReference type="InterPro" id="IPR011990">
    <property type="entry name" value="TPR-like_helical_dom_sf"/>
</dbReference>
<dbReference type="Pfam" id="PF00069">
    <property type="entry name" value="Pkinase"/>
    <property type="match status" value="1"/>
</dbReference>
<dbReference type="Pfam" id="PF00023">
    <property type="entry name" value="Ank"/>
    <property type="match status" value="1"/>
</dbReference>
<proteinExistence type="predicted"/>
<dbReference type="GO" id="GO:0005737">
    <property type="term" value="C:cytoplasm"/>
    <property type="evidence" value="ECO:0007669"/>
    <property type="project" value="TreeGrafter"/>
</dbReference>
<dbReference type="InterPro" id="IPR000719">
    <property type="entry name" value="Prot_kinase_dom"/>
</dbReference>
<evidence type="ECO:0000313" key="3">
    <source>
        <dbReference type="EMBL" id="KAK3899698.1"/>
    </source>
</evidence>
<dbReference type="GO" id="GO:0005524">
    <property type="term" value="F:ATP binding"/>
    <property type="evidence" value="ECO:0007669"/>
    <property type="project" value="InterPro"/>
</dbReference>
<evidence type="ECO:0000259" key="2">
    <source>
        <dbReference type="PROSITE" id="PS50011"/>
    </source>
</evidence>
<dbReference type="InterPro" id="IPR050167">
    <property type="entry name" value="Ser_Thr_protein_kinase"/>
</dbReference>
<dbReference type="InterPro" id="IPR006597">
    <property type="entry name" value="Sel1-like"/>
</dbReference>
<sequence length="1114" mass="121650">MADYNNTGSFRLVAGDSELLHRPVQSFAVQGQAAFLALCVDLQVPVLSGAQNAESLWDLAPSGSGTSAFVSGHTGEGWTLDSGGSCVNTFSSAWFDKFRSGRDGSSGLKVRHVCKRIQVGGRASDDRSDARHLASIANEVRILANRSVRSSANIVALIAVSWCEAPDPQSDRFWPQLLLEQAELGTLDACLTQNTLPKPTKFMLYRDILDGLRYLHANGIVHGDLKPQNILLSHHASVDERYGLLPLKAKLCDFGYSVILSDYHQSLPFRAEMGTWPWPAPELDGETSIPASLLPSTDVYSAGLLMVCIVRDGKTPFPGMSKAQVVAVKKENTYVVLDCVFRELGWSYALGAPRGLSREQMGKLCYEHAMMPTSLPRIATQEILRDLEGPAASDTTVLSAEAYFALAGCYKNGSLTDQDHATAITYLRRAAELKHPGAIGSLPGIQAALGETPSSPQSADVRLVYFQLDGYLKTAMETAMLPRSLSWKSWREPAYRAYRSSPRRLADARHVVLRAADKHILGIFLSYILQLETSPDPEHDEMAMSFRGIFRVVDINGPADEGYTILQHAVLAGNLNAVNSAITLGVGVDVDAVGHTPGWTPFWLSVVTGQGAIARLLLDKGASPDCRDTRTGATLVHILHQLTAQEDIDAVLQAVLQSDSAVVVTVDTLARNITPLLACFLGWDYSEGKAARALLRHGANPTFAVHFGLPPNSATSPMSLCAATLDYSLLEDMLGCPWAASHGDQPPGRKALAGARAAAYMSILSNTEFYYRSILGGRFGHALDKFLNLVVTPDMMKYLREMVLGPAGGETETCVAGPMASALWMSRAYVARALLRLFPCDHFPPSPLQRPLIQIAIERRMRATIMDLLERGADLLALEPRGYTALHAAAHYYPDMLLELILQAKDSRGLDVRPLLLFEGYRAEQRIMEELQTRFDLDMDSYDMPNGMTLAGMCVGLIMASGSVPISQLEYLLEMSPKPKFECSASGTVTLLGFAISGKQGNSRTAPTVTRRLVTLILDGYYPNMSNFLTEDHGSHFYRAVRSGNMVALELMEERLRRVTPAVIGTSRFLHAMLSAAAAERNRGPVAGIRPRAYFEALEMFQMVYEKFVPDAVL</sequence>